<dbReference type="EMBL" id="CM055114">
    <property type="protein sequence ID" value="KAJ7514962.1"/>
    <property type="molecule type" value="Genomic_DNA"/>
</dbReference>
<accession>A0ACC2ABK8</accession>
<gene>
    <name evidence="1" type="ORF">O6H91_23G066900</name>
</gene>
<organism evidence="1 2">
    <name type="scientific">Diphasiastrum complanatum</name>
    <name type="common">Issler's clubmoss</name>
    <name type="synonym">Lycopodium complanatum</name>
    <dbReference type="NCBI Taxonomy" id="34168"/>
    <lineage>
        <taxon>Eukaryota</taxon>
        <taxon>Viridiplantae</taxon>
        <taxon>Streptophyta</taxon>
        <taxon>Embryophyta</taxon>
        <taxon>Tracheophyta</taxon>
        <taxon>Lycopodiopsida</taxon>
        <taxon>Lycopodiales</taxon>
        <taxon>Lycopodiaceae</taxon>
        <taxon>Lycopodioideae</taxon>
        <taxon>Diphasiastrum</taxon>
    </lineage>
</organism>
<evidence type="ECO:0000313" key="2">
    <source>
        <dbReference type="Proteomes" id="UP001162992"/>
    </source>
</evidence>
<keyword evidence="2" id="KW-1185">Reference proteome</keyword>
<reference evidence="2" key="1">
    <citation type="journal article" date="2024" name="Proc. Natl. Acad. Sci. U.S.A.">
        <title>Extraordinary preservation of gene collinearity over three hundred million years revealed in homosporous lycophytes.</title>
        <authorList>
            <person name="Li C."/>
            <person name="Wickell D."/>
            <person name="Kuo L.Y."/>
            <person name="Chen X."/>
            <person name="Nie B."/>
            <person name="Liao X."/>
            <person name="Peng D."/>
            <person name="Ji J."/>
            <person name="Jenkins J."/>
            <person name="Williams M."/>
            <person name="Shu S."/>
            <person name="Plott C."/>
            <person name="Barry K."/>
            <person name="Rajasekar S."/>
            <person name="Grimwood J."/>
            <person name="Han X."/>
            <person name="Sun S."/>
            <person name="Hou Z."/>
            <person name="He W."/>
            <person name="Dai G."/>
            <person name="Sun C."/>
            <person name="Schmutz J."/>
            <person name="Leebens-Mack J.H."/>
            <person name="Li F.W."/>
            <person name="Wang L."/>
        </authorList>
    </citation>
    <scope>NUCLEOTIDE SEQUENCE [LARGE SCALE GENOMIC DNA]</scope>
    <source>
        <strain evidence="2">cv. PW_Plant_1</strain>
    </source>
</reference>
<proteinExistence type="predicted"/>
<dbReference type="Proteomes" id="UP001162992">
    <property type="component" value="Chromosome 23"/>
</dbReference>
<evidence type="ECO:0000313" key="1">
    <source>
        <dbReference type="EMBL" id="KAJ7514962.1"/>
    </source>
</evidence>
<sequence length="1272" mass="140530">METVDAKTIHEDMQKFYLPLHEDPGVPALRSPFQELNLNGVSPGSFLSSFVPRKDIEPVGGLINRGVTVVADARDTMQYTSARLSLSALNSPAKDVLRTESICIENLEGPISQEEYNTAEVQIECTMKNSQTIDSNGFFTVTVSSGNNNQESKELKFKRSTEDVRAPPGPEDLITVVHKEVGFSTVPNFNAMKDITSDHNPASFKHPMMGESQFKAQAPKDTSNGGCHLLVHKSKVQIENDVKSVKTSQNRSVPEIIDPLWVPKTGLVSKSLNMESKSLAIWNAGLSFDAKPLHTLNIPDKSSNLPDGSMAGSGGKHVAGKVTRDEFEGGTLLPQSVSPRSVRCIYRRNSAVGWFPRSKTTSYLERKIRMLQEKAGINASLDETLGNANLHLSRIEREKRAAAAAAHEAMETRKTALIEASWCRILKAAGIPYMSAALELQKAEKKASEALAAAAAVGVILRMNPRSPRISTETETFTGTQGSSHTITASLETAFEVDKEVAAAVKAALILHDGHNSDMINIDAVKMNFPDQFPDQFSERSLYERVLKKSFKDEFSQNNENLDGKFGEDCNKERISDSDGGIRKVLPEERNITFSDLREVKDNKDNGSPPEAEHCVEMGVVDASIQSFQVLKARSIRLTCSETEFKNLSQEMEDEVLMEPGKFDNKRTTWSQASLESHGSIEVCHYQDHAAAVALSEENDKLLEPLVTLMLERVKGLQLDQLSSLVTIVATRGLSALLKEENFEQELSAKNDKGGLGDVLVKHVSKLEAEKAAAAAKAAAMTRVETSGDSKKKGVMSESFPDLGNVLVKRLSKLEREKQAAQELARASHVAPKKAFIEEVSDGQSNQSLGNVLVKHMSKLEKEKQALNNLQTSFENKTKIQTESSFRSMDNERNQSQWKEGLDKVLVKHMSRLEKEKLQAAAQREVPCTNKKHNSSNDLGLRSKSSDRQGEEKKNRVQCEDSLDKLLVKHISRLEKEKLHAAAQKELPCTDASSNDQELLKSLDRELDEKKKRDQHEDGLEKVVKRMSKLEEEKLQATAERNSKCLQMPKVPNGTKQLVSELNLLNGSLQTLSSPSKGTSERACVESKVISLKTSQVTKDVEFSQAMLCEKSWVNPTCETDGSEWDTKSCFEAALTCTQPCTGFSVSANTPRTRFPELNQASSGKSWPLVTVSSQSEHNSHAVQNNSLPLNQVGIRKLSKLEIEKQEAAALAAAGQDPWLRRKSSQLQETQDVWGGLSLGCAMKRHVSKLELEQAAWRSAEEEARKRGSHLH</sequence>
<name>A0ACC2ABK8_DIPCM</name>
<comment type="caution">
    <text evidence="1">The sequence shown here is derived from an EMBL/GenBank/DDBJ whole genome shotgun (WGS) entry which is preliminary data.</text>
</comment>
<protein>
    <submittedName>
        <fullName evidence="1">Uncharacterized protein</fullName>
    </submittedName>
</protein>